<proteinExistence type="inferred from homology"/>
<gene>
    <name evidence="13" type="primary">lpxK</name>
    <name evidence="14" type="ORF">MPPM_3262</name>
</gene>
<keyword evidence="10 13" id="KW-0067">ATP-binding</keyword>
<dbReference type="EMBL" id="AP014809">
    <property type="protein sequence ID" value="BAU91867.1"/>
    <property type="molecule type" value="Genomic_DNA"/>
</dbReference>
<evidence type="ECO:0000313" key="14">
    <source>
        <dbReference type="EMBL" id="BAU91867.1"/>
    </source>
</evidence>
<organism evidence="14 15">
    <name type="scientific">Methylorubrum populi</name>
    <dbReference type="NCBI Taxonomy" id="223967"/>
    <lineage>
        <taxon>Bacteria</taxon>
        <taxon>Pseudomonadati</taxon>
        <taxon>Pseudomonadota</taxon>
        <taxon>Alphaproteobacteria</taxon>
        <taxon>Hyphomicrobiales</taxon>
        <taxon>Methylobacteriaceae</taxon>
        <taxon>Methylorubrum</taxon>
    </lineage>
</organism>
<feature type="binding site" evidence="13">
    <location>
        <begin position="52"/>
        <end position="59"/>
    </location>
    <ligand>
        <name>ATP</name>
        <dbReference type="ChEBI" id="CHEBI:30616"/>
    </ligand>
</feature>
<evidence type="ECO:0000256" key="8">
    <source>
        <dbReference type="ARBA" id="ARBA00022741"/>
    </source>
</evidence>
<dbReference type="GO" id="GO:0009244">
    <property type="term" value="P:lipopolysaccharide core region biosynthetic process"/>
    <property type="evidence" value="ECO:0007669"/>
    <property type="project" value="TreeGrafter"/>
</dbReference>
<keyword evidence="7 13" id="KW-0808">Transferase</keyword>
<dbReference type="GO" id="GO:0009245">
    <property type="term" value="P:lipid A biosynthetic process"/>
    <property type="evidence" value="ECO:0007669"/>
    <property type="project" value="UniProtKB-UniRule"/>
</dbReference>
<keyword evidence="11 13" id="KW-0443">Lipid metabolism</keyword>
<evidence type="ECO:0000256" key="10">
    <source>
        <dbReference type="ARBA" id="ARBA00022840"/>
    </source>
</evidence>
<sequence length="327" mass="34041">MRPPGFWSRPPTHPLARLLAPAGRLYGGLTANRMDRAGAMPPCPVLCVGNFTLGGAGKTPSALALARLLRELGRAPAFLSRGYGGRLAGPVIVDPARHAAAEVGDEPLLLARAGITVVARDRPAGARLCAEAGADVIVMDDGLQNPSLTKTLSLAVVDGGAGIGNGLPFPAGPLRAPLARQWPHVGGLVLVGSGAPGAALAAEADRRGLPVHRAHLVSEEGPDWAGCRVIAFAGIGRPEKFFETLRSLGAEIVAERAFPDHHPFRPDELAALSALAAREGAELVTTEKDAVRLPAEARAAVRVLRVALAFADEARLRRQLEAAFPRA</sequence>
<keyword evidence="8 13" id="KW-0547">Nucleotide-binding</keyword>
<comment type="pathway">
    <text evidence="2 13">Glycolipid biosynthesis; lipid IV(A) biosynthesis; lipid IV(A) from (3R)-3-hydroxytetradecanoyl-[acyl-carrier-protein] and UDP-N-acetyl-alpha-D-glucosamine: step 6/6.</text>
</comment>
<comment type="similarity">
    <text evidence="13">Belongs to the LpxK family.</text>
</comment>
<dbReference type="EC" id="2.7.1.130" evidence="3 13"/>
<dbReference type="HAMAP" id="MF_00409">
    <property type="entry name" value="LpxK"/>
    <property type="match status" value="1"/>
</dbReference>
<evidence type="ECO:0000256" key="2">
    <source>
        <dbReference type="ARBA" id="ARBA00004870"/>
    </source>
</evidence>
<evidence type="ECO:0000313" key="15">
    <source>
        <dbReference type="Proteomes" id="UP000218288"/>
    </source>
</evidence>
<keyword evidence="5 13" id="KW-0444">Lipid biosynthesis</keyword>
<dbReference type="PANTHER" id="PTHR42724">
    <property type="entry name" value="TETRAACYLDISACCHARIDE 4'-KINASE"/>
    <property type="match status" value="1"/>
</dbReference>
<comment type="function">
    <text evidence="1 13">Transfers the gamma-phosphate of ATP to the 4'-position of a tetraacyldisaccharide 1-phosphate intermediate (termed DS-1-P) to form tetraacyldisaccharide 1,4'-bis-phosphate (lipid IVA).</text>
</comment>
<reference evidence="14 15" key="1">
    <citation type="journal article" date="2016" name="Genome Announc.">
        <title>Complete Genome Sequence of Methylobacterium populi P-1M, Isolated from Pink-Pigmented Household Biofilm.</title>
        <authorList>
            <person name="Morohoshi T."/>
            <person name="Ikeda T."/>
        </authorList>
    </citation>
    <scope>NUCLEOTIDE SEQUENCE [LARGE SCALE GENOMIC DNA]</scope>
    <source>
        <strain evidence="14 15">P-1M</strain>
    </source>
</reference>
<dbReference type="RefSeq" id="WP_096485916.1">
    <property type="nucleotide sequence ID" value="NZ_AP014809.1"/>
</dbReference>
<evidence type="ECO:0000256" key="12">
    <source>
        <dbReference type="ARBA" id="ARBA00029757"/>
    </source>
</evidence>
<evidence type="ECO:0000256" key="13">
    <source>
        <dbReference type="HAMAP-Rule" id="MF_00409"/>
    </source>
</evidence>
<dbReference type="GO" id="GO:0005886">
    <property type="term" value="C:plasma membrane"/>
    <property type="evidence" value="ECO:0007669"/>
    <property type="project" value="TreeGrafter"/>
</dbReference>
<accession>A0A160PF63</accession>
<dbReference type="OrthoDB" id="9766423at2"/>
<comment type="catalytic activity">
    <reaction evidence="13">
        <text>a lipid A disaccharide + ATP = a lipid IVA + ADP + H(+)</text>
        <dbReference type="Rhea" id="RHEA:67840"/>
        <dbReference type="ChEBI" id="CHEBI:15378"/>
        <dbReference type="ChEBI" id="CHEBI:30616"/>
        <dbReference type="ChEBI" id="CHEBI:176343"/>
        <dbReference type="ChEBI" id="CHEBI:176425"/>
        <dbReference type="ChEBI" id="CHEBI:456216"/>
        <dbReference type="EC" id="2.7.1.130"/>
    </reaction>
</comment>
<dbReference type="SUPFAM" id="SSF52540">
    <property type="entry name" value="P-loop containing nucleoside triphosphate hydrolases"/>
    <property type="match status" value="1"/>
</dbReference>
<dbReference type="InterPro" id="IPR003758">
    <property type="entry name" value="LpxK"/>
</dbReference>
<evidence type="ECO:0000256" key="9">
    <source>
        <dbReference type="ARBA" id="ARBA00022777"/>
    </source>
</evidence>
<evidence type="ECO:0000256" key="4">
    <source>
        <dbReference type="ARBA" id="ARBA00016436"/>
    </source>
</evidence>
<protein>
    <recommendedName>
        <fullName evidence="4 13">Tetraacyldisaccharide 4'-kinase</fullName>
        <ecNumber evidence="3 13">2.7.1.130</ecNumber>
    </recommendedName>
    <alternativeName>
        <fullName evidence="12 13">Lipid A 4'-kinase</fullName>
    </alternativeName>
</protein>
<dbReference type="NCBIfam" id="TIGR00682">
    <property type="entry name" value="lpxK"/>
    <property type="match status" value="1"/>
</dbReference>
<dbReference type="PANTHER" id="PTHR42724:SF1">
    <property type="entry name" value="TETRAACYLDISACCHARIDE 4'-KINASE, MITOCHONDRIAL-RELATED"/>
    <property type="match status" value="1"/>
</dbReference>
<keyword evidence="9 13" id="KW-0418">Kinase</keyword>
<evidence type="ECO:0000256" key="3">
    <source>
        <dbReference type="ARBA" id="ARBA00012071"/>
    </source>
</evidence>
<evidence type="ECO:0000256" key="5">
    <source>
        <dbReference type="ARBA" id="ARBA00022516"/>
    </source>
</evidence>
<dbReference type="AlphaFoldDB" id="A0A160PF63"/>
<name>A0A160PF63_9HYPH</name>
<dbReference type="GO" id="GO:0005524">
    <property type="term" value="F:ATP binding"/>
    <property type="evidence" value="ECO:0007669"/>
    <property type="project" value="UniProtKB-UniRule"/>
</dbReference>
<dbReference type="Pfam" id="PF02606">
    <property type="entry name" value="LpxK"/>
    <property type="match status" value="1"/>
</dbReference>
<dbReference type="InterPro" id="IPR027417">
    <property type="entry name" value="P-loop_NTPase"/>
</dbReference>
<keyword evidence="6 13" id="KW-0441">Lipid A biosynthesis</keyword>
<evidence type="ECO:0000256" key="11">
    <source>
        <dbReference type="ARBA" id="ARBA00023098"/>
    </source>
</evidence>
<evidence type="ECO:0000256" key="7">
    <source>
        <dbReference type="ARBA" id="ARBA00022679"/>
    </source>
</evidence>
<evidence type="ECO:0000256" key="6">
    <source>
        <dbReference type="ARBA" id="ARBA00022556"/>
    </source>
</evidence>
<dbReference type="UniPathway" id="UPA00359">
    <property type="reaction ID" value="UER00482"/>
</dbReference>
<evidence type="ECO:0000256" key="1">
    <source>
        <dbReference type="ARBA" id="ARBA00002274"/>
    </source>
</evidence>
<dbReference type="GO" id="GO:0009029">
    <property type="term" value="F:lipid-A 4'-kinase activity"/>
    <property type="evidence" value="ECO:0007669"/>
    <property type="project" value="UniProtKB-UniRule"/>
</dbReference>
<dbReference type="Proteomes" id="UP000218288">
    <property type="component" value="Chromosome"/>
</dbReference>